<keyword evidence="2" id="KW-1133">Transmembrane helix</keyword>
<dbReference type="EMBL" id="JAXOVC010000004">
    <property type="protein sequence ID" value="KAK4503032.1"/>
    <property type="molecule type" value="Genomic_DNA"/>
</dbReference>
<dbReference type="Proteomes" id="UP001305779">
    <property type="component" value="Unassembled WGS sequence"/>
</dbReference>
<feature type="region of interest" description="Disordered" evidence="1">
    <location>
        <begin position="126"/>
        <end position="162"/>
    </location>
</feature>
<organism evidence="3 4">
    <name type="scientific">Zasmidium cellare</name>
    <name type="common">Wine cellar mold</name>
    <name type="synonym">Racodium cellare</name>
    <dbReference type="NCBI Taxonomy" id="395010"/>
    <lineage>
        <taxon>Eukaryota</taxon>
        <taxon>Fungi</taxon>
        <taxon>Dikarya</taxon>
        <taxon>Ascomycota</taxon>
        <taxon>Pezizomycotina</taxon>
        <taxon>Dothideomycetes</taxon>
        <taxon>Dothideomycetidae</taxon>
        <taxon>Mycosphaerellales</taxon>
        <taxon>Mycosphaerellaceae</taxon>
        <taxon>Zasmidium</taxon>
    </lineage>
</organism>
<feature type="region of interest" description="Disordered" evidence="1">
    <location>
        <begin position="571"/>
        <end position="597"/>
    </location>
</feature>
<feature type="compositionally biased region" description="Polar residues" evidence="1">
    <location>
        <begin position="46"/>
        <end position="60"/>
    </location>
</feature>
<comment type="caution">
    <text evidence="3">The sequence shown here is derived from an EMBL/GenBank/DDBJ whole genome shotgun (WGS) entry which is preliminary data.</text>
</comment>
<protein>
    <submittedName>
        <fullName evidence="3">Uncharacterized protein</fullName>
    </submittedName>
</protein>
<feature type="transmembrane region" description="Helical" evidence="2">
    <location>
        <begin position="229"/>
        <end position="247"/>
    </location>
</feature>
<keyword evidence="2" id="KW-0812">Transmembrane</keyword>
<proteinExistence type="predicted"/>
<feature type="compositionally biased region" description="Polar residues" evidence="1">
    <location>
        <begin position="587"/>
        <end position="597"/>
    </location>
</feature>
<keyword evidence="4" id="KW-1185">Reference proteome</keyword>
<reference evidence="3 4" key="1">
    <citation type="journal article" date="2023" name="G3 (Bethesda)">
        <title>A chromosome-level genome assembly of Zasmidium syzygii isolated from banana leaves.</title>
        <authorList>
            <person name="van Westerhoven A.C."/>
            <person name="Mehrabi R."/>
            <person name="Talebi R."/>
            <person name="Steentjes M.B.F."/>
            <person name="Corcolon B."/>
            <person name="Chong P.A."/>
            <person name="Kema G.H.J."/>
            <person name="Seidl M.F."/>
        </authorList>
    </citation>
    <scope>NUCLEOTIDE SEQUENCE [LARGE SCALE GENOMIC DNA]</scope>
    <source>
        <strain evidence="3 4">P124</strain>
    </source>
</reference>
<accession>A0ABR0ENI3</accession>
<evidence type="ECO:0000313" key="3">
    <source>
        <dbReference type="EMBL" id="KAK4503032.1"/>
    </source>
</evidence>
<evidence type="ECO:0000313" key="4">
    <source>
        <dbReference type="Proteomes" id="UP001305779"/>
    </source>
</evidence>
<evidence type="ECO:0000256" key="2">
    <source>
        <dbReference type="SAM" id="Phobius"/>
    </source>
</evidence>
<feature type="region of interest" description="Disordered" evidence="1">
    <location>
        <begin position="1"/>
        <end position="113"/>
    </location>
</feature>
<sequence>MTSRQQLLDSHPSLSASMGDFEAHDFSPTVPEYPSQHSGFMDRHSVQNSEYSEATSSRRSYSPPAWRKAGSGWFKNNGQLPYQPSRKNSKEASPQQHRQYYREMSEEDYNVGDDGDVTAYRTARRIPLPESPVKGRSPSVTPDPALKCGAHEGDKGGGDAGSLETMKHIKEEDQDEDETEVPEMRTPTQNNYIRFQTSLDVVQRTEPIEAVIGGVRRAMRNITHSPYHTFLYMFASLLLYWIGISLFSTPANGPSPDLIKVAGLVRSFEPVIYYSEHGHAQIEQLQETGVAVWDLGESVRSTNMTSAPLIVNQLDDLSDSLKTLAIELTRFFASVDADVDSILLVMEWAQRELSTITTEPPSTISSVWSNTHTMLTKVGLMSESKLAQSLLGQTYQQRTKATLERTFFEFLGVLEESINNELTYSTSLFQLFEAIDKQFLNLQRTVIREQDTQERMEGDFLGSLWTKVIGVNASKLRKYEKNKNLLHSVRDRTVRNKHVLVEHNHRLYQVKENLEILRRKLVSPLVRSSNSSTISIDDQIRGLATTYQQLKTSRDAQKHKMMEKLFGDVPRRVSLPGGADHGRSIEGSVTSSATYHS</sequence>
<feature type="compositionally biased region" description="Polar residues" evidence="1">
    <location>
        <begin position="1"/>
        <end position="16"/>
    </location>
</feature>
<name>A0ABR0ENI3_ZASCE</name>
<evidence type="ECO:0000256" key="1">
    <source>
        <dbReference type="SAM" id="MobiDB-lite"/>
    </source>
</evidence>
<gene>
    <name evidence="3" type="ORF">PRZ48_006459</name>
</gene>
<feature type="compositionally biased region" description="Polar residues" evidence="1">
    <location>
        <begin position="74"/>
        <end position="98"/>
    </location>
</feature>
<keyword evidence="2" id="KW-0472">Membrane</keyword>